<keyword evidence="2" id="KW-1185">Reference proteome</keyword>
<gene>
    <name evidence="1" type="ORF">AVEN_85674_1</name>
</gene>
<name>A0A4Y2WDS4_ARAVE</name>
<dbReference type="OrthoDB" id="10508863at2759"/>
<sequence>MRFHSSGHGPHQSPLSFFRDLISAETELVEGNRKDCPGDGEGRNRGIKSMCCDCCGRNRAFRCLRGLIWANARICEENFRIGLE</sequence>
<comment type="caution">
    <text evidence="1">The sequence shown here is derived from an EMBL/GenBank/DDBJ whole genome shotgun (WGS) entry which is preliminary data.</text>
</comment>
<dbReference type="EMBL" id="BGPR01059611">
    <property type="protein sequence ID" value="GBO35615.1"/>
    <property type="molecule type" value="Genomic_DNA"/>
</dbReference>
<dbReference type="Proteomes" id="UP000499080">
    <property type="component" value="Unassembled WGS sequence"/>
</dbReference>
<evidence type="ECO:0000313" key="1">
    <source>
        <dbReference type="EMBL" id="GBO35615.1"/>
    </source>
</evidence>
<protein>
    <submittedName>
        <fullName evidence="1">Uncharacterized protein</fullName>
    </submittedName>
</protein>
<organism evidence="1 2">
    <name type="scientific">Araneus ventricosus</name>
    <name type="common">Orbweaver spider</name>
    <name type="synonym">Epeira ventricosa</name>
    <dbReference type="NCBI Taxonomy" id="182803"/>
    <lineage>
        <taxon>Eukaryota</taxon>
        <taxon>Metazoa</taxon>
        <taxon>Ecdysozoa</taxon>
        <taxon>Arthropoda</taxon>
        <taxon>Chelicerata</taxon>
        <taxon>Arachnida</taxon>
        <taxon>Araneae</taxon>
        <taxon>Araneomorphae</taxon>
        <taxon>Entelegynae</taxon>
        <taxon>Araneoidea</taxon>
        <taxon>Araneidae</taxon>
        <taxon>Araneus</taxon>
    </lineage>
</organism>
<dbReference type="AlphaFoldDB" id="A0A4Y2WDS4"/>
<accession>A0A4Y2WDS4</accession>
<reference evidence="1 2" key="1">
    <citation type="journal article" date="2019" name="Sci. Rep.">
        <title>Orb-weaving spider Araneus ventricosus genome elucidates the spidroin gene catalogue.</title>
        <authorList>
            <person name="Kono N."/>
            <person name="Nakamura H."/>
            <person name="Ohtoshi R."/>
            <person name="Moran D.A.P."/>
            <person name="Shinohara A."/>
            <person name="Yoshida Y."/>
            <person name="Fujiwara M."/>
            <person name="Mori M."/>
            <person name="Tomita M."/>
            <person name="Arakawa K."/>
        </authorList>
    </citation>
    <scope>NUCLEOTIDE SEQUENCE [LARGE SCALE GENOMIC DNA]</scope>
</reference>
<evidence type="ECO:0000313" key="2">
    <source>
        <dbReference type="Proteomes" id="UP000499080"/>
    </source>
</evidence>
<proteinExistence type="predicted"/>